<proteinExistence type="predicted"/>
<evidence type="ECO:0000313" key="2">
    <source>
        <dbReference type="Proteomes" id="UP001482620"/>
    </source>
</evidence>
<reference evidence="1 2" key="1">
    <citation type="submission" date="2021-06" db="EMBL/GenBank/DDBJ databases">
        <authorList>
            <person name="Palmer J.M."/>
        </authorList>
    </citation>
    <scope>NUCLEOTIDE SEQUENCE [LARGE SCALE GENOMIC DNA]</scope>
    <source>
        <strain evidence="2">if_2019</strain>
        <tissue evidence="1">Muscle</tissue>
    </source>
</reference>
<gene>
    <name evidence="1" type="ORF">ILYODFUR_008743</name>
</gene>
<evidence type="ECO:0000313" key="1">
    <source>
        <dbReference type="EMBL" id="MEQ2236075.1"/>
    </source>
</evidence>
<dbReference type="EMBL" id="JAHRIQ010046937">
    <property type="protein sequence ID" value="MEQ2236075.1"/>
    <property type="molecule type" value="Genomic_DNA"/>
</dbReference>
<comment type="caution">
    <text evidence="1">The sequence shown here is derived from an EMBL/GenBank/DDBJ whole genome shotgun (WGS) entry which is preliminary data.</text>
</comment>
<keyword evidence="2" id="KW-1185">Reference proteome</keyword>
<protein>
    <submittedName>
        <fullName evidence="1">Uncharacterized protein</fullName>
    </submittedName>
</protein>
<name>A0ABV0TUV2_9TELE</name>
<sequence length="121" mass="13493">MTLSAALCSPEKNWGYLRTSLSRSRDTDRQRVAPASTVSFTINHCKLWKTLPGVVTSICTTFNTVLQARHIKLGHISCLAVDDKNTQLINNTFWKIFVTVFDTSLRNSLIGTSLIFNDDSG</sequence>
<dbReference type="Proteomes" id="UP001482620">
    <property type="component" value="Unassembled WGS sequence"/>
</dbReference>
<accession>A0ABV0TUV2</accession>
<organism evidence="1 2">
    <name type="scientific">Ilyodon furcidens</name>
    <name type="common">goldbreast splitfin</name>
    <dbReference type="NCBI Taxonomy" id="33524"/>
    <lineage>
        <taxon>Eukaryota</taxon>
        <taxon>Metazoa</taxon>
        <taxon>Chordata</taxon>
        <taxon>Craniata</taxon>
        <taxon>Vertebrata</taxon>
        <taxon>Euteleostomi</taxon>
        <taxon>Actinopterygii</taxon>
        <taxon>Neopterygii</taxon>
        <taxon>Teleostei</taxon>
        <taxon>Neoteleostei</taxon>
        <taxon>Acanthomorphata</taxon>
        <taxon>Ovalentaria</taxon>
        <taxon>Atherinomorphae</taxon>
        <taxon>Cyprinodontiformes</taxon>
        <taxon>Goodeidae</taxon>
        <taxon>Ilyodon</taxon>
    </lineage>
</organism>